<keyword evidence="5" id="KW-0560">Oxidoreductase</keyword>
<evidence type="ECO:0000256" key="3">
    <source>
        <dbReference type="ARBA" id="ARBA00022723"/>
    </source>
</evidence>
<dbReference type="PANTHER" id="PTHR24304:SF2">
    <property type="entry name" value="24-HYDROXYCHOLESTEROL 7-ALPHA-HYDROXYLASE"/>
    <property type="match status" value="1"/>
</dbReference>
<dbReference type="InterPro" id="IPR017972">
    <property type="entry name" value="Cyt_P450_CS"/>
</dbReference>
<dbReference type="SUPFAM" id="SSF48264">
    <property type="entry name" value="Cytochrome P450"/>
    <property type="match status" value="1"/>
</dbReference>
<dbReference type="GeneID" id="92097282"/>
<protein>
    <recommendedName>
        <fullName evidence="8">Cytochrome P450</fullName>
    </recommendedName>
</protein>
<keyword evidence="2 5" id="KW-0349">Heme</keyword>
<sequence>MKPDLPTDLTWPHTSINNNAHRVGFWILAHLTHDPAYMEKVREEIDAAYLTQGPSAEPDMGLLLCDCPQLDAIWHETMWLYNTASAIRKATRACAVGGKRVSVGDQVMATFRQFHLNRELFGGDAGAFRPARFLDDKSLARRKGYAPFGGGHTYCPGRLFAQREIYLFVAETLRRFYLELVGGAEGTMMPGVDRNTPSAAAMGPERDVEVVLSVQKL</sequence>
<keyword evidence="3 5" id="KW-0479">Metal-binding</keyword>
<comment type="caution">
    <text evidence="6">The sequence shown here is derived from an EMBL/GenBank/DDBJ whole genome shotgun (WGS) entry which is preliminary data.</text>
</comment>
<evidence type="ECO:0000256" key="1">
    <source>
        <dbReference type="ARBA" id="ARBA00010617"/>
    </source>
</evidence>
<keyword evidence="5" id="KW-0503">Monooxygenase</keyword>
<accession>A0ABR1T6W0</accession>
<evidence type="ECO:0000313" key="6">
    <source>
        <dbReference type="EMBL" id="KAK8042327.1"/>
    </source>
</evidence>
<evidence type="ECO:0000256" key="5">
    <source>
        <dbReference type="RuleBase" id="RU000461"/>
    </source>
</evidence>
<name>A0ABR1T6W0_9PEZI</name>
<evidence type="ECO:0008006" key="8">
    <source>
        <dbReference type="Google" id="ProtNLM"/>
    </source>
</evidence>
<keyword evidence="4 5" id="KW-0408">Iron</keyword>
<dbReference type="PRINTS" id="PR00463">
    <property type="entry name" value="EP450I"/>
</dbReference>
<dbReference type="InterPro" id="IPR002401">
    <property type="entry name" value="Cyt_P450_E_grp-I"/>
</dbReference>
<dbReference type="Gene3D" id="1.10.630.10">
    <property type="entry name" value="Cytochrome P450"/>
    <property type="match status" value="1"/>
</dbReference>
<proteinExistence type="inferred from homology"/>
<dbReference type="EMBL" id="JAQQWL010000013">
    <property type="protein sequence ID" value="KAK8042327.1"/>
    <property type="molecule type" value="Genomic_DNA"/>
</dbReference>
<reference evidence="6 7" key="1">
    <citation type="submission" date="2023-01" db="EMBL/GenBank/DDBJ databases">
        <title>Analysis of 21 Apiospora genomes using comparative genomics revels a genus with tremendous synthesis potential of carbohydrate active enzymes and secondary metabolites.</title>
        <authorList>
            <person name="Sorensen T."/>
        </authorList>
    </citation>
    <scope>NUCLEOTIDE SEQUENCE [LARGE SCALE GENOMIC DNA]</scope>
    <source>
        <strain evidence="6 7">CBS 135458</strain>
    </source>
</reference>
<keyword evidence="7" id="KW-1185">Reference proteome</keyword>
<organism evidence="6 7">
    <name type="scientific">Apiospora phragmitis</name>
    <dbReference type="NCBI Taxonomy" id="2905665"/>
    <lineage>
        <taxon>Eukaryota</taxon>
        <taxon>Fungi</taxon>
        <taxon>Dikarya</taxon>
        <taxon>Ascomycota</taxon>
        <taxon>Pezizomycotina</taxon>
        <taxon>Sordariomycetes</taxon>
        <taxon>Xylariomycetidae</taxon>
        <taxon>Amphisphaeriales</taxon>
        <taxon>Apiosporaceae</taxon>
        <taxon>Apiospora</taxon>
    </lineage>
</organism>
<evidence type="ECO:0000256" key="4">
    <source>
        <dbReference type="ARBA" id="ARBA00023004"/>
    </source>
</evidence>
<comment type="similarity">
    <text evidence="1 5">Belongs to the cytochrome P450 family.</text>
</comment>
<dbReference type="InterPro" id="IPR001128">
    <property type="entry name" value="Cyt_P450"/>
</dbReference>
<dbReference type="PROSITE" id="PS00086">
    <property type="entry name" value="CYTOCHROME_P450"/>
    <property type="match status" value="1"/>
</dbReference>
<evidence type="ECO:0000256" key="2">
    <source>
        <dbReference type="ARBA" id="ARBA00022617"/>
    </source>
</evidence>
<dbReference type="RefSeq" id="XP_066709180.1">
    <property type="nucleotide sequence ID" value="XM_066864219.1"/>
</dbReference>
<gene>
    <name evidence="6" type="ORF">PG994_012810</name>
</gene>
<dbReference type="Proteomes" id="UP001480595">
    <property type="component" value="Unassembled WGS sequence"/>
</dbReference>
<dbReference type="InterPro" id="IPR050529">
    <property type="entry name" value="CYP450_sterol_14alpha_dmase"/>
</dbReference>
<dbReference type="PANTHER" id="PTHR24304">
    <property type="entry name" value="CYTOCHROME P450 FAMILY 7"/>
    <property type="match status" value="1"/>
</dbReference>
<dbReference type="Pfam" id="PF00067">
    <property type="entry name" value="p450"/>
    <property type="match status" value="1"/>
</dbReference>
<dbReference type="PRINTS" id="PR00385">
    <property type="entry name" value="P450"/>
</dbReference>
<dbReference type="InterPro" id="IPR036396">
    <property type="entry name" value="Cyt_P450_sf"/>
</dbReference>
<evidence type="ECO:0000313" key="7">
    <source>
        <dbReference type="Proteomes" id="UP001480595"/>
    </source>
</evidence>